<feature type="region of interest" description="Disordered" evidence="1">
    <location>
        <begin position="104"/>
        <end position="199"/>
    </location>
</feature>
<sequence length="199" mass="22193">MGGDQVVKLSDHIAAKFGLGVCASEATMQEFAYNTVDRNIVRIPKGYRYLESKKRDPHGYLFMDMEKQEQTSEEEEAYEATLFESVYGKDWKAIIAKIRGLSGLTTDTSHTVGPQPEGNEETRQPDAGKGEEDLLGISHIDAPQTEGNENTVRSDARKSENIIDTSHIGVHEGEWNVHTEQSDTGKDEDLREHDAKQIA</sequence>
<feature type="compositionally biased region" description="Basic and acidic residues" evidence="1">
    <location>
        <begin position="120"/>
        <end position="132"/>
    </location>
</feature>
<comment type="caution">
    <text evidence="2">The sequence shown here is derived from an EMBL/GenBank/DDBJ whole genome shotgun (WGS) entry which is preliminary data.</text>
</comment>
<reference evidence="3" key="1">
    <citation type="journal article" date="2017" name="Nat. Microbiol.">
        <title>Global analysis of biosynthetic gene clusters reveals vast potential of secondary metabolite production in Penicillium species.</title>
        <authorList>
            <person name="Nielsen J.C."/>
            <person name="Grijseels S."/>
            <person name="Prigent S."/>
            <person name="Ji B."/>
            <person name="Dainat J."/>
            <person name="Nielsen K.F."/>
            <person name="Frisvad J.C."/>
            <person name="Workman M."/>
            <person name="Nielsen J."/>
        </authorList>
    </citation>
    <scope>NUCLEOTIDE SEQUENCE [LARGE SCALE GENOMIC DNA]</scope>
    <source>
        <strain evidence="3">IBT 29525</strain>
    </source>
</reference>
<dbReference type="STRING" id="60172.A0A1V6QVV1"/>
<evidence type="ECO:0000256" key="1">
    <source>
        <dbReference type="SAM" id="MobiDB-lite"/>
    </source>
</evidence>
<organism evidence="2 3">
    <name type="scientific">Penicillium solitum</name>
    <dbReference type="NCBI Taxonomy" id="60172"/>
    <lineage>
        <taxon>Eukaryota</taxon>
        <taxon>Fungi</taxon>
        <taxon>Dikarya</taxon>
        <taxon>Ascomycota</taxon>
        <taxon>Pezizomycotina</taxon>
        <taxon>Eurotiomycetes</taxon>
        <taxon>Eurotiomycetidae</taxon>
        <taxon>Eurotiales</taxon>
        <taxon>Aspergillaceae</taxon>
        <taxon>Penicillium</taxon>
    </lineage>
</organism>
<protein>
    <submittedName>
        <fullName evidence="2">Uncharacterized protein</fullName>
    </submittedName>
</protein>
<dbReference type="Proteomes" id="UP000191612">
    <property type="component" value="Unassembled WGS sequence"/>
</dbReference>
<feature type="compositionally biased region" description="Basic and acidic residues" evidence="1">
    <location>
        <begin position="169"/>
        <end position="199"/>
    </location>
</feature>
<proteinExistence type="predicted"/>
<evidence type="ECO:0000313" key="3">
    <source>
        <dbReference type="Proteomes" id="UP000191612"/>
    </source>
</evidence>
<dbReference type="EMBL" id="MDYO01000034">
    <property type="protein sequence ID" value="OQD93157.1"/>
    <property type="molecule type" value="Genomic_DNA"/>
</dbReference>
<name>A0A1V6QVV1_9EURO</name>
<evidence type="ECO:0000313" key="2">
    <source>
        <dbReference type="EMBL" id="OQD93157.1"/>
    </source>
</evidence>
<feature type="compositionally biased region" description="Basic and acidic residues" evidence="1">
    <location>
        <begin position="152"/>
        <end position="161"/>
    </location>
</feature>
<dbReference type="AlphaFoldDB" id="A0A1V6QVV1"/>
<accession>A0A1V6QVV1</accession>
<keyword evidence="3" id="KW-1185">Reference proteome</keyword>
<gene>
    <name evidence="2" type="ORF">PENSOL_c034G04189</name>
</gene>